<sequence>MEVKEQKDANMHPMKELQKCRKLAMVAIPKLLSKLEREFDYSDLWKLYGYVSAYLASLYGHRHGVFVNMTDVEVSQAVHGPEKGDYLLKISEDKTNQTFGMAKMLLSSA</sequence>
<gene>
    <name evidence="1" type="ORF">CesoFtcFv8_021451</name>
</gene>
<reference evidence="1 2" key="1">
    <citation type="journal article" date="2023" name="Mol. Biol. Evol.">
        <title>Genomics of Secondarily Temperate Adaptation in the Only Non-Antarctic Icefish.</title>
        <authorList>
            <person name="Rivera-Colon A.G."/>
            <person name="Rayamajhi N."/>
            <person name="Minhas B.F."/>
            <person name="Madrigal G."/>
            <person name="Bilyk K.T."/>
            <person name="Yoon V."/>
            <person name="Hune M."/>
            <person name="Gregory S."/>
            <person name="Cheng C.H.C."/>
            <person name="Catchen J.M."/>
        </authorList>
    </citation>
    <scope>NUCLEOTIDE SEQUENCE [LARGE SCALE GENOMIC DNA]</scope>
    <source>
        <strain evidence="1">JC2023a</strain>
    </source>
</reference>
<keyword evidence="2" id="KW-1185">Reference proteome</keyword>
<comment type="caution">
    <text evidence="1">The sequence shown here is derived from an EMBL/GenBank/DDBJ whole genome shotgun (WGS) entry which is preliminary data.</text>
</comment>
<name>A0AAN8BD04_9TELE</name>
<evidence type="ECO:0000313" key="1">
    <source>
        <dbReference type="EMBL" id="KAK5882911.1"/>
    </source>
</evidence>
<dbReference type="AlphaFoldDB" id="A0AAN8BD04"/>
<proteinExistence type="predicted"/>
<dbReference type="Proteomes" id="UP001335648">
    <property type="component" value="Unassembled WGS sequence"/>
</dbReference>
<organism evidence="1 2">
    <name type="scientific">Champsocephalus esox</name>
    <name type="common">pike icefish</name>
    <dbReference type="NCBI Taxonomy" id="159716"/>
    <lineage>
        <taxon>Eukaryota</taxon>
        <taxon>Metazoa</taxon>
        <taxon>Chordata</taxon>
        <taxon>Craniata</taxon>
        <taxon>Vertebrata</taxon>
        <taxon>Euteleostomi</taxon>
        <taxon>Actinopterygii</taxon>
        <taxon>Neopterygii</taxon>
        <taxon>Teleostei</taxon>
        <taxon>Neoteleostei</taxon>
        <taxon>Acanthomorphata</taxon>
        <taxon>Eupercaria</taxon>
        <taxon>Perciformes</taxon>
        <taxon>Notothenioidei</taxon>
        <taxon>Channichthyidae</taxon>
        <taxon>Champsocephalus</taxon>
    </lineage>
</organism>
<accession>A0AAN8BD04</accession>
<dbReference type="EMBL" id="JAULUE010002062">
    <property type="protein sequence ID" value="KAK5882911.1"/>
    <property type="molecule type" value="Genomic_DNA"/>
</dbReference>
<protein>
    <submittedName>
        <fullName evidence="1">Uncharacterized protein</fullName>
    </submittedName>
</protein>
<evidence type="ECO:0000313" key="2">
    <source>
        <dbReference type="Proteomes" id="UP001335648"/>
    </source>
</evidence>